<gene>
    <name evidence="7" type="ORF">QTP81_07980</name>
</gene>
<dbReference type="InterPro" id="IPR006665">
    <property type="entry name" value="OmpA-like"/>
</dbReference>
<evidence type="ECO:0000256" key="4">
    <source>
        <dbReference type="PROSITE-ProRule" id="PRU00473"/>
    </source>
</evidence>
<feature type="domain" description="OmpA-like" evidence="6">
    <location>
        <begin position="94"/>
        <end position="211"/>
    </location>
</feature>
<dbReference type="PRINTS" id="PR01021">
    <property type="entry name" value="OMPADOMAIN"/>
</dbReference>
<dbReference type="InterPro" id="IPR050330">
    <property type="entry name" value="Bact_OuterMem_StrucFunc"/>
</dbReference>
<dbReference type="InterPro" id="IPR036737">
    <property type="entry name" value="OmpA-like_sf"/>
</dbReference>
<keyword evidence="2 4" id="KW-0472">Membrane</keyword>
<dbReference type="PANTHER" id="PTHR30329:SF21">
    <property type="entry name" value="LIPOPROTEIN YIAD-RELATED"/>
    <property type="match status" value="1"/>
</dbReference>
<dbReference type="RefSeq" id="WP_289364827.1">
    <property type="nucleotide sequence ID" value="NZ_JAUCBP010000007.1"/>
</dbReference>
<protein>
    <submittedName>
        <fullName evidence="7">OmpA family protein</fullName>
    </submittedName>
</protein>
<dbReference type="PROSITE" id="PS51123">
    <property type="entry name" value="OMPA_2"/>
    <property type="match status" value="1"/>
</dbReference>
<feature type="signal peptide" evidence="5">
    <location>
        <begin position="1"/>
        <end position="20"/>
    </location>
</feature>
<evidence type="ECO:0000259" key="6">
    <source>
        <dbReference type="PROSITE" id="PS51123"/>
    </source>
</evidence>
<keyword evidence="8" id="KW-1185">Reference proteome</keyword>
<dbReference type="EMBL" id="JAUCBP010000007">
    <property type="protein sequence ID" value="MDM7860531.1"/>
    <property type="molecule type" value="Genomic_DNA"/>
</dbReference>
<dbReference type="CDD" id="cd07185">
    <property type="entry name" value="OmpA_C-like"/>
    <property type="match status" value="1"/>
</dbReference>
<evidence type="ECO:0000256" key="5">
    <source>
        <dbReference type="SAM" id="SignalP"/>
    </source>
</evidence>
<evidence type="ECO:0000256" key="2">
    <source>
        <dbReference type="ARBA" id="ARBA00023136"/>
    </source>
</evidence>
<dbReference type="PANTHER" id="PTHR30329">
    <property type="entry name" value="STATOR ELEMENT OF FLAGELLAR MOTOR COMPLEX"/>
    <property type="match status" value="1"/>
</dbReference>
<dbReference type="Pfam" id="PF13441">
    <property type="entry name" value="Gly-zipper_YMGG"/>
    <property type="match status" value="1"/>
</dbReference>
<dbReference type="InterPro" id="IPR006664">
    <property type="entry name" value="OMP_bac"/>
</dbReference>
<organism evidence="7 8">
    <name type="scientific">Alteromonas arenosi</name>
    <dbReference type="NCBI Taxonomy" id="3055817"/>
    <lineage>
        <taxon>Bacteria</taxon>
        <taxon>Pseudomonadati</taxon>
        <taxon>Pseudomonadota</taxon>
        <taxon>Gammaproteobacteria</taxon>
        <taxon>Alteromonadales</taxon>
        <taxon>Alteromonadaceae</taxon>
        <taxon>Alteromonas/Salinimonas group</taxon>
        <taxon>Alteromonas</taxon>
    </lineage>
</organism>
<evidence type="ECO:0000256" key="1">
    <source>
        <dbReference type="ARBA" id="ARBA00004442"/>
    </source>
</evidence>
<dbReference type="PROSITE" id="PS51257">
    <property type="entry name" value="PROKAR_LIPOPROTEIN"/>
    <property type="match status" value="1"/>
</dbReference>
<name>A0ABT7SWG7_9ALTE</name>
<accession>A0ABT7SWG7</accession>
<comment type="subcellular location">
    <subcellularLocation>
        <location evidence="1">Cell outer membrane</location>
    </subcellularLocation>
</comment>
<evidence type="ECO:0000313" key="8">
    <source>
        <dbReference type="Proteomes" id="UP001234343"/>
    </source>
</evidence>
<evidence type="ECO:0000256" key="3">
    <source>
        <dbReference type="ARBA" id="ARBA00023237"/>
    </source>
</evidence>
<proteinExistence type="predicted"/>
<dbReference type="Pfam" id="PF00691">
    <property type="entry name" value="OmpA"/>
    <property type="match status" value="1"/>
</dbReference>
<dbReference type="SUPFAM" id="SSF103088">
    <property type="entry name" value="OmpA-like"/>
    <property type="match status" value="1"/>
</dbReference>
<keyword evidence="3" id="KW-0998">Cell outer membrane</keyword>
<keyword evidence="5" id="KW-0732">Signal</keyword>
<sequence>MKKLHKLGTCALLASVLVVGCESTGNNTQKGAAIGAVIGAIAGKGTGDHDKSRYVWGAALGAIVGGAIGAYMDEQEEALREELADSGVEVYREGDTIRLVMPGNITFATNSSEIQPSFNEVLNDVALVLNKYDKTKLQIAGHTDSSGDAQYNQQLSIMRANSVAAYLVSANMNEARLQTVGFGETQPIASNETADGRSQNRRVELQIIPLT</sequence>
<dbReference type="InterPro" id="IPR027367">
    <property type="entry name" value="Gly-zipper_YMGG"/>
</dbReference>
<dbReference type="Gene3D" id="3.30.1330.60">
    <property type="entry name" value="OmpA-like domain"/>
    <property type="match status" value="1"/>
</dbReference>
<reference evidence="7 8" key="1">
    <citation type="submission" date="2023-06" db="EMBL/GenBank/DDBJ databases">
        <title>Alteromonas sp. ASW11-36 isolated from intertidal sand.</title>
        <authorList>
            <person name="Li Y."/>
        </authorList>
    </citation>
    <scope>NUCLEOTIDE SEQUENCE [LARGE SCALE GENOMIC DNA]</scope>
    <source>
        <strain evidence="7 8">ASW11-36</strain>
    </source>
</reference>
<evidence type="ECO:0000313" key="7">
    <source>
        <dbReference type="EMBL" id="MDM7860531.1"/>
    </source>
</evidence>
<dbReference type="Proteomes" id="UP001234343">
    <property type="component" value="Unassembled WGS sequence"/>
</dbReference>
<feature type="chain" id="PRO_5045683641" evidence="5">
    <location>
        <begin position="21"/>
        <end position="211"/>
    </location>
</feature>
<comment type="caution">
    <text evidence="7">The sequence shown here is derived from an EMBL/GenBank/DDBJ whole genome shotgun (WGS) entry which is preliminary data.</text>
</comment>